<evidence type="ECO:0000259" key="6">
    <source>
        <dbReference type="PROSITE" id="PS50263"/>
    </source>
</evidence>
<organism evidence="7 8">
    <name type="scientific">Flavobacterium noncentrifugens</name>
    <dbReference type="NCBI Taxonomy" id="1128970"/>
    <lineage>
        <taxon>Bacteria</taxon>
        <taxon>Pseudomonadati</taxon>
        <taxon>Bacteroidota</taxon>
        <taxon>Flavobacteriia</taxon>
        <taxon>Flavobacteriales</taxon>
        <taxon>Flavobacteriaceae</taxon>
        <taxon>Flavobacterium</taxon>
    </lineage>
</organism>
<comment type="catalytic activity">
    <reaction evidence="4">
        <text>a monoamide of a dicarboxylate + H2O = a dicarboxylate + NH4(+)</text>
        <dbReference type="Rhea" id="RHEA:11716"/>
        <dbReference type="ChEBI" id="CHEBI:15377"/>
        <dbReference type="ChEBI" id="CHEBI:28938"/>
        <dbReference type="ChEBI" id="CHEBI:28965"/>
        <dbReference type="ChEBI" id="CHEBI:77450"/>
        <dbReference type="EC" id="3.5.1.3"/>
    </reaction>
</comment>
<sequence>MKLQYQNPYLWESKQHFMKIVLIQAPLVWENPEANRSYFLQKIAGTTEAELIVLPEMFSTGFTMHPKNIAETMDGESIRAMKSWAAQKNAAVAGSVVIEENGHFYNRLVFVFPSGEIKTYDKRHLFSLAGEEKTYTPGSEKLIVEYLGWKICLLVCYDLRFPVFSRNVEDYDLLVYVANWPKVRINAWDILLKARAVENLVYTVGVNRVGFDGNGHEYSGHSQVVDFLGNEVLPAQENEGVFVVEIDKEDQNETRKKLGFLNDKDLFVIEGLQAAPHPNSPAHQ</sequence>
<dbReference type="EC" id="3.5.1.3" evidence="3"/>
<name>A0A1G8SJT2_9FLAO</name>
<dbReference type="SUPFAM" id="SSF56317">
    <property type="entry name" value="Carbon-nitrogen hydrolase"/>
    <property type="match status" value="1"/>
</dbReference>
<evidence type="ECO:0000313" key="8">
    <source>
        <dbReference type="Proteomes" id="UP000199580"/>
    </source>
</evidence>
<evidence type="ECO:0000256" key="5">
    <source>
        <dbReference type="ARBA" id="ARBA00072139"/>
    </source>
</evidence>
<dbReference type="STRING" id="1128970.SAMN04487935_0587"/>
<dbReference type="PANTHER" id="PTHR47799:SF1">
    <property type="entry name" value="OMEGA-AMIDASE YAFV"/>
    <property type="match status" value="1"/>
</dbReference>
<dbReference type="InterPro" id="IPR036526">
    <property type="entry name" value="C-N_Hydrolase_sf"/>
</dbReference>
<dbReference type="GO" id="GO:0106008">
    <property type="term" value="F:2-oxoglutaramate amidase activity"/>
    <property type="evidence" value="ECO:0007669"/>
    <property type="project" value="TreeGrafter"/>
</dbReference>
<evidence type="ECO:0000313" key="7">
    <source>
        <dbReference type="EMBL" id="SDJ29424.1"/>
    </source>
</evidence>
<evidence type="ECO:0000256" key="4">
    <source>
        <dbReference type="ARBA" id="ARBA00052904"/>
    </source>
</evidence>
<proteinExistence type="inferred from homology"/>
<dbReference type="FunFam" id="3.60.110.10:FF:000004">
    <property type="entry name" value="Carbon-nitrogen hydrolase"/>
    <property type="match status" value="1"/>
</dbReference>
<dbReference type="Proteomes" id="UP000199580">
    <property type="component" value="Unassembled WGS sequence"/>
</dbReference>
<dbReference type="CDD" id="cd07575">
    <property type="entry name" value="Xc-1258_like"/>
    <property type="match status" value="1"/>
</dbReference>
<dbReference type="Pfam" id="PF00795">
    <property type="entry name" value="CN_hydrolase"/>
    <property type="match status" value="1"/>
</dbReference>
<dbReference type="Gene3D" id="3.60.110.10">
    <property type="entry name" value="Carbon-nitrogen hydrolase"/>
    <property type="match status" value="1"/>
</dbReference>
<gene>
    <name evidence="7" type="ORF">SAMN04487935_0587</name>
</gene>
<protein>
    <recommendedName>
        <fullName evidence="5">Omega-amidase YafV</fullName>
        <ecNumber evidence="3">3.5.1.3</ecNumber>
    </recommendedName>
</protein>
<dbReference type="AlphaFoldDB" id="A0A1G8SJT2"/>
<reference evidence="7 8" key="1">
    <citation type="submission" date="2016-10" db="EMBL/GenBank/DDBJ databases">
        <authorList>
            <person name="de Groot N.N."/>
        </authorList>
    </citation>
    <scope>NUCLEOTIDE SEQUENCE [LARGE SCALE GENOMIC DNA]</scope>
    <source>
        <strain evidence="7 8">CGMCC 1.10076</strain>
    </source>
</reference>
<dbReference type="EMBL" id="FNEZ01000001">
    <property type="protein sequence ID" value="SDJ29424.1"/>
    <property type="molecule type" value="Genomic_DNA"/>
</dbReference>
<evidence type="ECO:0000256" key="3">
    <source>
        <dbReference type="ARBA" id="ARBA00039118"/>
    </source>
</evidence>
<keyword evidence="8" id="KW-1185">Reference proteome</keyword>
<feature type="domain" description="CN hydrolase" evidence="6">
    <location>
        <begin position="18"/>
        <end position="248"/>
    </location>
</feature>
<dbReference type="GO" id="GO:0050152">
    <property type="term" value="F:omega-amidase activity"/>
    <property type="evidence" value="ECO:0007669"/>
    <property type="project" value="UniProtKB-EC"/>
</dbReference>
<evidence type="ECO:0000256" key="1">
    <source>
        <dbReference type="ARBA" id="ARBA00010613"/>
    </source>
</evidence>
<accession>A0A1G8SJT2</accession>
<evidence type="ECO:0000256" key="2">
    <source>
        <dbReference type="ARBA" id="ARBA00022801"/>
    </source>
</evidence>
<dbReference type="InterPro" id="IPR003010">
    <property type="entry name" value="C-N_Hydrolase"/>
</dbReference>
<dbReference type="InterPro" id="IPR052737">
    <property type="entry name" value="Omega-amidase_YafV"/>
</dbReference>
<dbReference type="NCBIfam" id="NF007757">
    <property type="entry name" value="PRK10438.1"/>
    <property type="match status" value="1"/>
</dbReference>
<keyword evidence="2 7" id="KW-0378">Hydrolase</keyword>
<dbReference type="PROSITE" id="PS50263">
    <property type="entry name" value="CN_HYDROLASE"/>
    <property type="match status" value="1"/>
</dbReference>
<dbReference type="PANTHER" id="PTHR47799">
    <property type="entry name" value="OMEGA-AMIDASE YAFV"/>
    <property type="match status" value="1"/>
</dbReference>
<comment type="similarity">
    <text evidence="1">Belongs to the carbon-nitrogen hydrolase superfamily. NIT1/NIT2 family.</text>
</comment>